<dbReference type="EMBL" id="JANEYF010005052">
    <property type="protein sequence ID" value="KAJ8929344.1"/>
    <property type="molecule type" value="Genomic_DNA"/>
</dbReference>
<evidence type="ECO:0000313" key="2">
    <source>
        <dbReference type="Proteomes" id="UP001162156"/>
    </source>
</evidence>
<sequence>MSLGTVGGGSYTPTPYTDMDVTLKNILGDQISGCNTPYDNDFHGSSAVTNVENTIIEHDYDGILNWYMH</sequence>
<comment type="caution">
    <text evidence="1">The sequence shown here is derived from an EMBL/GenBank/DDBJ whole genome shotgun (WGS) entry which is preliminary data.</text>
</comment>
<dbReference type="Proteomes" id="UP001162156">
    <property type="component" value="Unassembled WGS sequence"/>
</dbReference>
<protein>
    <submittedName>
        <fullName evidence="1">Uncharacterized protein</fullName>
    </submittedName>
</protein>
<keyword evidence="2" id="KW-1185">Reference proteome</keyword>
<name>A0AAV8WSC3_9CUCU</name>
<dbReference type="AlphaFoldDB" id="A0AAV8WSC3"/>
<proteinExistence type="predicted"/>
<gene>
    <name evidence="1" type="ORF">NQ314_017984</name>
</gene>
<evidence type="ECO:0000313" key="1">
    <source>
        <dbReference type="EMBL" id="KAJ8929344.1"/>
    </source>
</evidence>
<organism evidence="1 2">
    <name type="scientific">Rhamnusium bicolor</name>
    <dbReference type="NCBI Taxonomy" id="1586634"/>
    <lineage>
        <taxon>Eukaryota</taxon>
        <taxon>Metazoa</taxon>
        <taxon>Ecdysozoa</taxon>
        <taxon>Arthropoda</taxon>
        <taxon>Hexapoda</taxon>
        <taxon>Insecta</taxon>
        <taxon>Pterygota</taxon>
        <taxon>Neoptera</taxon>
        <taxon>Endopterygota</taxon>
        <taxon>Coleoptera</taxon>
        <taxon>Polyphaga</taxon>
        <taxon>Cucujiformia</taxon>
        <taxon>Chrysomeloidea</taxon>
        <taxon>Cerambycidae</taxon>
        <taxon>Lepturinae</taxon>
        <taxon>Rhagiini</taxon>
        <taxon>Rhamnusium</taxon>
    </lineage>
</organism>
<reference evidence="1" key="1">
    <citation type="journal article" date="2023" name="Insect Mol. Biol.">
        <title>Genome sequencing provides insights into the evolution of gene families encoding plant cell wall-degrading enzymes in longhorned beetles.</title>
        <authorList>
            <person name="Shin N.R."/>
            <person name="Okamura Y."/>
            <person name="Kirsch R."/>
            <person name="Pauchet Y."/>
        </authorList>
    </citation>
    <scope>NUCLEOTIDE SEQUENCE</scope>
    <source>
        <strain evidence="1">RBIC_L_NR</strain>
    </source>
</reference>
<accession>A0AAV8WSC3</accession>